<accession>A0A061SHY8</accession>
<sequence length="56" mass="6181">FHAHPPKHSVCVPLCEKYLYLGSVLLRNQRASCLGTTELSTVQGTEKHTQGAQFPT</sequence>
<dbReference type="AlphaFoldDB" id="A0A061SHY8"/>
<evidence type="ECO:0000313" key="1">
    <source>
        <dbReference type="EMBL" id="JAC82510.1"/>
    </source>
</evidence>
<dbReference type="EMBL" id="GBEZ01002556">
    <property type="protein sequence ID" value="JAC82510.1"/>
    <property type="molecule type" value="Transcribed_RNA"/>
</dbReference>
<proteinExistence type="predicted"/>
<protein>
    <submittedName>
        <fullName evidence="1">Uncharacterized protein</fullName>
    </submittedName>
</protein>
<organism evidence="1">
    <name type="scientific">Tetraselmis sp. GSL018</name>
    <dbReference type="NCBI Taxonomy" id="582737"/>
    <lineage>
        <taxon>Eukaryota</taxon>
        <taxon>Viridiplantae</taxon>
        <taxon>Chlorophyta</taxon>
        <taxon>core chlorophytes</taxon>
        <taxon>Chlorodendrophyceae</taxon>
        <taxon>Chlorodendrales</taxon>
        <taxon>Chlorodendraceae</taxon>
        <taxon>Tetraselmis</taxon>
    </lineage>
</organism>
<feature type="non-terminal residue" evidence="1">
    <location>
        <position position="1"/>
    </location>
</feature>
<gene>
    <name evidence="1" type="ORF">TSPGSL018_5575</name>
</gene>
<reference evidence="1" key="1">
    <citation type="submission" date="2014-05" db="EMBL/GenBank/DDBJ databases">
        <title>The transcriptome of the halophilic microalga Tetraselmis sp. GSL018 isolated from the Great Salt Lake, Utah.</title>
        <authorList>
            <person name="Jinkerson R.E."/>
            <person name="D'Adamo S."/>
            <person name="Posewitz M.C."/>
        </authorList>
    </citation>
    <scope>NUCLEOTIDE SEQUENCE</scope>
    <source>
        <strain evidence="1">GSL018</strain>
    </source>
</reference>
<name>A0A061SHY8_9CHLO</name>